<organism evidence="2 3">
    <name type="scientific">Streptomyces caeni</name>
    <dbReference type="NCBI Taxonomy" id="2307231"/>
    <lineage>
        <taxon>Bacteria</taxon>
        <taxon>Bacillati</taxon>
        <taxon>Actinomycetota</taxon>
        <taxon>Actinomycetes</taxon>
        <taxon>Kitasatosporales</taxon>
        <taxon>Streptomycetaceae</taxon>
        <taxon>Streptomyces</taxon>
    </lineage>
</organism>
<protein>
    <submittedName>
        <fullName evidence="2">Uncharacterized protein</fullName>
    </submittedName>
</protein>
<gene>
    <name evidence="2" type="ORF">ACFSL4_35575</name>
</gene>
<sequence>MPGENLGTPVRRRARRPARTLLGWTSGRLVPAGPDSDTAYRTITTGGTATHRMIRVPLPRRRPASAVARPTGGTLSSLHAHQPRSAYSADVRNL</sequence>
<evidence type="ECO:0000256" key="1">
    <source>
        <dbReference type="SAM" id="MobiDB-lite"/>
    </source>
</evidence>
<keyword evidence="3" id="KW-1185">Reference proteome</keyword>
<evidence type="ECO:0000313" key="2">
    <source>
        <dbReference type="EMBL" id="MFD1663343.1"/>
    </source>
</evidence>
<name>A0ABW4J467_9ACTN</name>
<evidence type="ECO:0000313" key="3">
    <source>
        <dbReference type="Proteomes" id="UP001597261"/>
    </source>
</evidence>
<reference evidence="3" key="1">
    <citation type="journal article" date="2019" name="Int. J. Syst. Evol. Microbiol.">
        <title>The Global Catalogue of Microorganisms (GCM) 10K type strain sequencing project: providing services to taxonomists for standard genome sequencing and annotation.</title>
        <authorList>
            <consortium name="The Broad Institute Genomics Platform"/>
            <consortium name="The Broad Institute Genome Sequencing Center for Infectious Disease"/>
            <person name="Wu L."/>
            <person name="Ma J."/>
        </authorList>
    </citation>
    <scope>NUCLEOTIDE SEQUENCE [LARGE SCALE GENOMIC DNA]</scope>
    <source>
        <strain evidence="3">CGMCC 1.12470</strain>
    </source>
</reference>
<dbReference type="Proteomes" id="UP001597261">
    <property type="component" value="Unassembled WGS sequence"/>
</dbReference>
<dbReference type="EMBL" id="JBHUDX010000129">
    <property type="protein sequence ID" value="MFD1663343.1"/>
    <property type="molecule type" value="Genomic_DNA"/>
</dbReference>
<feature type="region of interest" description="Disordered" evidence="1">
    <location>
        <begin position="58"/>
        <end position="94"/>
    </location>
</feature>
<proteinExistence type="predicted"/>
<accession>A0ABW4J467</accession>
<comment type="caution">
    <text evidence="2">The sequence shown here is derived from an EMBL/GenBank/DDBJ whole genome shotgun (WGS) entry which is preliminary data.</text>
</comment>
<dbReference type="RefSeq" id="WP_381092052.1">
    <property type="nucleotide sequence ID" value="NZ_JBHUDX010000129.1"/>
</dbReference>